<accession>A0A495EBJ9</accession>
<comment type="caution">
    <text evidence="1">The sequence shown here is derived from an EMBL/GenBank/DDBJ whole genome shotgun (WGS) entry which is preliminary data.</text>
</comment>
<dbReference type="EMBL" id="RBIQ01000007">
    <property type="protein sequence ID" value="RKR14206.1"/>
    <property type="molecule type" value="Genomic_DNA"/>
</dbReference>
<dbReference type="Proteomes" id="UP000269412">
    <property type="component" value="Unassembled WGS sequence"/>
</dbReference>
<evidence type="ECO:0000313" key="1">
    <source>
        <dbReference type="EMBL" id="RKR14206.1"/>
    </source>
</evidence>
<name>A0A495EBJ9_9FLAO</name>
<reference evidence="1 2" key="1">
    <citation type="submission" date="2018-10" db="EMBL/GenBank/DDBJ databases">
        <title>Genomic Encyclopedia of Archaeal and Bacterial Type Strains, Phase II (KMG-II): from individual species to whole genera.</title>
        <authorList>
            <person name="Goeker M."/>
        </authorList>
    </citation>
    <scope>NUCLEOTIDE SEQUENCE [LARGE SCALE GENOMIC DNA]</scope>
    <source>
        <strain evidence="1 2">DSM 25230</strain>
    </source>
</reference>
<protein>
    <recommendedName>
        <fullName evidence="3">TonB-like protein</fullName>
    </recommendedName>
</protein>
<organism evidence="1 2">
    <name type="scientific">Maribacter vaceletii</name>
    <dbReference type="NCBI Taxonomy" id="1206816"/>
    <lineage>
        <taxon>Bacteria</taxon>
        <taxon>Pseudomonadati</taxon>
        <taxon>Bacteroidota</taxon>
        <taxon>Flavobacteriia</taxon>
        <taxon>Flavobacteriales</taxon>
        <taxon>Flavobacteriaceae</taxon>
        <taxon>Maribacter</taxon>
    </lineage>
</organism>
<sequence length="151" mass="17283">MVVCSFASCNPFVSKEEKTMELVNQELLQMDWNTIDNYPLFYTCDETATKEEQRVCFEDELVSHFSKTLREFEFTIEPGIDSTAYVVFVIDKLGKIRVLDIEKDIAILDQMPEFDGVITQSLKSLPEIDPALKKGIPVATKFRIPIVLHSN</sequence>
<proteinExistence type="predicted"/>
<gene>
    <name evidence="1" type="ORF">CLV91_0281</name>
</gene>
<dbReference type="AlphaFoldDB" id="A0A495EBJ9"/>
<keyword evidence="2" id="KW-1185">Reference proteome</keyword>
<evidence type="ECO:0000313" key="2">
    <source>
        <dbReference type="Proteomes" id="UP000269412"/>
    </source>
</evidence>
<evidence type="ECO:0008006" key="3">
    <source>
        <dbReference type="Google" id="ProtNLM"/>
    </source>
</evidence>